<dbReference type="PANTHER" id="PTHR30273">
    <property type="entry name" value="PERIPLASMIC SIGNAL SENSOR AND SIGMA FACTOR ACTIVATOR FECR-RELATED"/>
    <property type="match status" value="1"/>
</dbReference>
<reference evidence="5" key="1">
    <citation type="submission" date="2016-10" db="EMBL/GenBank/DDBJ databases">
        <authorList>
            <person name="Varghese N."/>
            <person name="Submissions S."/>
        </authorList>
    </citation>
    <scope>NUCLEOTIDE SEQUENCE [LARGE SCALE GENOMIC DNA]</scope>
    <source>
        <strain evidence="5">DSM 23920</strain>
    </source>
</reference>
<protein>
    <submittedName>
        <fullName evidence="4">FecR family protein</fullName>
    </submittedName>
</protein>
<organism evidence="4 5">
    <name type="scientific">Chitinophaga terrae</name>
    <name type="common">ex Kim and Jung 2007</name>
    <dbReference type="NCBI Taxonomy" id="408074"/>
    <lineage>
        <taxon>Bacteria</taxon>
        <taxon>Pseudomonadati</taxon>
        <taxon>Bacteroidota</taxon>
        <taxon>Chitinophagia</taxon>
        <taxon>Chitinophagales</taxon>
        <taxon>Chitinophagaceae</taxon>
        <taxon>Chitinophaga</taxon>
    </lineage>
</organism>
<dbReference type="Gene3D" id="2.60.120.1440">
    <property type="match status" value="1"/>
</dbReference>
<dbReference type="Proteomes" id="UP000199656">
    <property type="component" value="Unassembled WGS sequence"/>
</dbReference>
<dbReference type="PANTHER" id="PTHR30273:SF2">
    <property type="entry name" value="PROTEIN FECR"/>
    <property type="match status" value="1"/>
</dbReference>
<dbReference type="Gene3D" id="3.55.50.30">
    <property type="match status" value="1"/>
</dbReference>
<evidence type="ECO:0000259" key="3">
    <source>
        <dbReference type="Pfam" id="PF16344"/>
    </source>
</evidence>
<proteinExistence type="predicted"/>
<keyword evidence="5" id="KW-1185">Reference proteome</keyword>
<keyword evidence="1" id="KW-1133">Transmembrane helix</keyword>
<evidence type="ECO:0000259" key="2">
    <source>
        <dbReference type="Pfam" id="PF04773"/>
    </source>
</evidence>
<dbReference type="OrthoDB" id="1099963at2"/>
<dbReference type="STRING" id="408074.SAMN05660909_04806"/>
<evidence type="ECO:0000313" key="4">
    <source>
        <dbReference type="EMBL" id="SEB02629.1"/>
    </source>
</evidence>
<evidence type="ECO:0000256" key="1">
    <source>
        <dbReference type="SAM" id="Phobius"/>
    </source>
</evidence>
<gene>
    <name evidence="4" type="ORF">SAMN05660909_04806</name>
</gene>
<dbReference type="InterPro" id="IPR006860">
    <property type="entry name" value="FecR"/>
</dbReference>
<accession>A0A1H4FZ64</accession>
<name>A0A1H4FZ64_9BACT</name>
<sequence length="388" mass="42743">MNELQQLLEKYKLGQISHEELLRLHSLIESDDYAPEVKADILNTLYQPPPVESKWKEEYGEAILEEVFNSSRRKVFPFKVWQMAAAMVAGIAIIGGALLLRKSPSQPARQVAVNIQPGSDKAMLVLADGRKIPLDSSVQGSLAQQGSTSIVNTQEGLSYQSNGQDNQVVYNTVVTPRGGQYQLTLADGTKVWLNAASSIRFPTSFDKGERSVELTGEGYFQVAANASQPFKVKVKGNSDMSVDVLGTSFNIMAYPDEQGVVTTLESGAVQLVHGNTKSLLAPGYGGTLLQGSDNFNIQKADLEQALAWKDGKFRFRNTNIYTIMRQISRWYNIDVAYEGDLSDKRFTGLISRRENASSLLQILSATKLIDIEFNGNKILVRPHVPAGH</sequence>
<dbReference type="RefSeq" id="WP_089764928.1">
    <property type="nucleotide sequence ID" value="NZ_BKAT01000051.1"/>
</dbReference>
<keyword evidence="1" id="KW-0472">Membrane</keyword>
<dbReference type="InterPro" id="IPR032508">
    <property type="entry name" value="FecR_C"/>
</dbReference>
<feature type="domain" description="FecR protein" evidence="2">
    <location>
        <begin position="172"/>
        <end position="269"/>
    </location>
</feature>
<dbReference type="GO" id="GO:0016989">
    <property type="term" value="F:sigma factor antagonist activity"/>
    <property type="evidence" value="ECO:0007669"/>
    <property type="project" value="TreeGrafter"/>
</dbReference>
<dbReference type="InterPro" id="IPR012373">
    <property type="entry name" value="Ferrdict_sens_TM"/>
</dbReference>
<keyword evidence="1" id="KW-0812">Transmembrane</keyword>
<feature type="domain" description="Protein FecR C-terminal" evidence="3">
    <location>
        <begin position="312"/>
        <end position="380"/>
    </location>
</feature>
<evidence type="ECO:0000313" key="5">
    <source>
        <dbReference type="Proteomes" id="UP000199656"/>
    </source>
</evidence>
<feature type="transmembrane region" description="Helical" evidence="1">
    <location>
        <begin position="80"/>
        <end position="100"/>
    </location>
</feature>
<dbReference type="AlphaFoldDB" id="A0A1H4FZ64"/>
<dbReference type="Pfam" id="PF16344">
    <property type="entry name" value="FecR_C"/>
    <property type="match status" value="1"/>
</dbReference>
<dbReference type="Pfam" id="PF04773">
    <property type="entry name" value="FecR"/>
    <property type="match status" value="1"/>
</dbReference>
<dbReference type="EMBL" id="FNRL01000030">
    <property type="protein sequence ID" value="SEB02629.1"/>
    <property type="molecule type" value="Genomic_DNA"/>
</dbReference>